<sequence length="501" mass="53550">MKKTQSTFRVLFLLILQFGLYTTVNGQIPPDTNLFQWKFSNNFLSTELPSCDTLPVIVSAVNVTNQTHGVPPFYMIAWEIGGTPSSSLLGLDESTTLMLNVVDSQGNGGGIPPQPFTVQPGQTTECVVSGNSTDFTVSANISDTVNTCQPWGIRIQGGIPPYNISLAQSNSPVVTNVTIPNGLTAFTYINRATPGYLLLAAVSDVTGRYAFGTPTVNPTGSDDTSCVGLNSAAGNATLLDQEQAAELEAIAKAKRERSATLAGVLIPLFFLLFGGLAFWGYRYYSTQQRIRKELTPEPLAFPEPKTVEEGSADAGAETRVLSINEFINTRSTSGLNSHLNPFITDAERTASNTSTSRPNSVSSTGATRGFTNFPTASVRHPVSQKAIEAGIVMNRSSPESGHSPSIADAGSGSTDSIDATSQSVRRGAQPICTANSDQTFVVNVKNALQQSPRGEAEYIIQHEDAGSFVRELPPPYAERRSRPDPDVPQSPSVTLISDFVR</sequence>
<evidence type="ECO:0000256" key="2">
    <source>
        <dbReference type="SAM" id="Phobius"/>
    </source>
</evidence>
<proteinExistence type="predicted"/>
<evidence type="ECO:0000313" key="5">
    <source>
        <dbReference type="Proteomes" id="UP000799118"/>
    </source>
</evidence>
<dbReference type="Proteomes" id="UP000799118">
    <property type="component" value="Unassembled WGS sequence"/>
</dbReference>
<feature type="region of interest" description="Disordered" evidence="1">
    <location>
        <begin position="395"/>
        <end position="425"/>
    </location>
</feature>
<accession>A0A6A4HPS6</accession>
<keyword evidence="2" id="KW-0812">Transmembrane</keyword>
<evidence type="ECO:0000256" key="3">
    <source>
        <dbReference type="SAM" id="SignalP"/>
    </source>
</evidence>
<gene>
    <name evidence="4" type="ORF">BT96DRAFT_1101665</name>
</gene>
<organism evidence="4 5">
    <name type="scientific">Gymnopus androsaceus JB14</name>
    <dbReference type="NCBI Taxonomy" id="1447944"/>
    <lineage>
        <taxon>Eukaryota</taxon>
        <taxon>Fungi</taxon>
        <taxon>Dikarya</taxon>
        <taxon>Basidiomycota</taxon>
        <taxon>Agaricomycotina</taxon>
        <taxon>Agaricomycetes</taxon>
        <taxon>Agaricomycetidae</taxon>
        <taxon>Agaricales</taxon>
        <taxon>Marasmiineae</taxon>
        <taxon>Omphalotaceae</taxon>
        <taxon>Gymnopus</taxon>
    </lineage>
</organism>
<keyword evidence="2" id="KW-0472">Membrane</keyword>
<dbReference type="EMBL" id="ML769466">
    <property type="protein sequence ID" value="KAE9399681.1"/>
    <property type="molecule type" value="Genomic_DNA"/>
</dbReference>
<reference evidence="4" key="1">
    <citation type="journal article" date="2019" name="Environ. Microbiol.">
        <title>Fungal ecological strategies reflected in gene transcription - a case study of two litter decomposers.</title>
        <authorList>
            <person name="Barbi F."/>
            <person name="Kohler A."/>
            <person name="Barry K."/>
            <person name="Baskaran P."/>
            <person name="Daum C."/>
            <person name="Fauchery L."/>
            <person name="Ihrmark K."/>
            <person name="Kuo A."/>
            <person name="LaButti K."/>
            <person name="Lipzen A."/>
            <person name="Morin E."/>
            <person name="Grigoriev I.V."/>
            <person name="Henrissat B."/>
            <person name="Lindahl B."/>
            <person name="Martin F."/>
        </authorList>
    </citation>
    <scope>NUCLEOTIDE SEQUENCE</scope>
    <source>
        <strain evidence="4">JB14</strain>
    </source>
</reference>
<keyword evidence="3" id="KW-0732">Signal</keyword>
<name>A0A6A4HPS6_9AGAR</name>
<feature type="region of interest" description="Disordered" evidence="1">
    <location>
        <begin position="462"/>
        <end position="501"/>
    </location>
</feature>
<dbReference type="OrthoDB" id="2527908at2759"/>
<feature type="chain" id="PRO_5025583425" description="Mid2 domain-containing protein" evidence="3">
    <location>
        <begin position="27"/>
        <end position="501"/>
    </location>
</feature>
<feature type="region of interest" description="Disordered" evidence="1">
    <location>
        <begin position="347"/>
        <end position="377"/>
    </location>
</feature>
<evidence type="ECO:0008006" key="6">
    <source>
        <dbReference type="Google" id="ProtNLM"/>
    </source>
</evidence>
<feature type="compositionally biased region" description="Polar residues" evidence="1">
    <location>
        <begin position="349"/>
        <end position="375"/>
    </location>
</feature>
<feature type="compositionally biased region" description="Polar residues" evidence="1">
    <location>
        <begin position="411"/>
        <end position="424"/>
    </location>
</feature>
<protein>
    <recommendedName>
        <fullName evidence="6">Mid2 domain-containing protein</fullName>
    </recommendedName>
</protein>
<evidence type="ECO:0000313" key="4">
    <source>
        <dbReference type="EMBL" id="KAE9399681.1"/>
    </source>
</evidence>
<feature type="signal peptide" evidence="3">
    <location>
        <begin position="1"/>
        <end position="26"/>
    </location>
</feature>
<evidence type="ECO:0000256" key="1">
    <source>
        <dbReference type="SAM" id="MobiDB-lite"/>
    </source>
</evidence>
<keyword evidence="2" id="KW-1133">Transmembrane helix</keyword>
<dbReference type="AlphaFoldDB" id="A0A6A4HPS6"/>
<keyword evidence="5" id="KW-1185">Reference proteome</keyword>
<feature type="transmembrane region" description="Helical" evidence="2">
    <location>
        <begin position="261"/>
        <end position="281"/>
    </location>
</feature>